<dbReference type="RefSeq" id="WP_378776031.1">
    <property type="nucleotide sequence ID" value="NZ_JBHTMX010000127.1"/>
</dbReference>
<feature type="compositionally biased region" description="Polar residues" evidence="1">
    <location>
        <begin position="1"/>
        <end position="11"/>
    </location>
</feature>
<comment type="caution">
    <text evidence="2">The sequence shown here is derived from an EMBL/GenBank/DDBJ whole genome shotgun (WGS) entry which is preliminary data.</text>
</comment>
<accession>A0ABW3ZA18</accession>
<feature type="region of interest" description="Disordered" evidence="1">
    <location>
        <begin position="1"/>
        <end position="60"/>
    </location>
</feature>
<organism evidence="2 3">
    <name type="scientific">Methylopila musalis</name>
    <dbReference type="NCBI Taxonomy" id="1134781"/>
    <lineage>
        <taxon>Bacteria</taxon>
        <taxon>Pseudomonadati</taxon>
        <taxon>Pseudomonadota</taxon>
        <taxon>Alphaproteobacteria</taxon>
        <taxon>Hyphomicrobiales</taxon>
        <taxon>Methylopilaceae</taxon>
        <taxon>Methylopila</taxon>
    </lineage>
</organism>
<gene>
    <name evidence="2" type="ORF">ACFQ4O_12530</name>
</gene>
<protein>
    <submittedName>
        <fullName evidence="2">Uncharacterized protein</fullName>
    </submittedName>
</protein>
<dbReference type="EMBL" id="JBHTMX010000127">
    <property type="protein sequence ID" value="MFD1332823.1"/>
    <property type="molecule type" value="Genomic_DNA"/>
</dbReference>
<reference evidence="3" key="1">
    <citation type="journal article" date="2019" name="Int. J. Syst. Evol. Microbiol.">
        <title>The Global Catalogue of Microorganisms (GCM) 10K type strain sequencing project: providing services to taxonomists for standard genome sequencing and annotation.</title>
        <authorList>
            <consortium name="The Broad Institute Genomics Platform"/>
            <consortium name="The Broad Institute Genome Sequencing Center for Infectious Disease"/>
            <person name="Wu L."/>
            <person name="Ma J."/>
        </authorList>
    </citation>
    <scope>NUCLEOTIDE SEQUENCE [LARGE SCALE GENOMIC DNA]</scope>
    <source>
        <strain evidence="3">CCUG 61696</strain>
    </source>
</reference>
<proteinExistence type="predicted"/>
<name>A0ABW3ZA18_9HYPH</name>
<evidence type="ECO:0000313" key="2">
    <source>
        <dbReference type="EMBL" id="MFD1332823.1"/>
    </source>
</evidence>
<dbReference type="Proteomes" id="UP001597171">
    <property type="component" value="Unassembled WGS sequence"/>
</dbReference>
<keyword evidence="3" id="KW-1185">Reference proteome</keyword>
<evidence type="ECO:0000313" key="3">
    <source>
        <dbReference type="Proteomes" id="UP001597171"/>
    </source>
</evidence>
<sequence>MPRMTTPQQGGAHTDTDAGQMAGWRPADAETRSERGSASAETAGDLRRVTAPLSLRARRR</sequence>
<evidence type="ECO:0000256" key="1">
    <source>
        <dbReference type="SAM" id="MobiDB-lite"/>
    </source>
</evidence>